<dbReference type="GO" id="GO:0005615">
    <property type="term" value="C:extracellular space"/>
    <property type="evidence" value="ECO:0007669"/>
    <property type="project" value="TreeGrafter"/>
</dbReference>
<feature type="chain" id="PRO_5035762198" description="Peptidase M14 domain-containing protein" evidence="13">
    <location>
        <begin position="19"/>
        <end position="467"/>
    </location>
</feature>
<evidence type="ECO:0000256" key="3">
    <source>
        <dbReference type="ARBA" id="ARBA00022645"/>
    </source>
</evidence>
<feature type="domain" description="Peptidase M14" evidence="14">
    <location>
        <begin position="118"/>
        <end position="410"/>
    </location>
</feature>
<dbReference type="Pfam" id="PF00246">
    <property type="entry name" value="Peptidase_M14"/>
    <property type="match status" value="1"/>
</dbReference>
<dbReference type="GO" id="GO:0008270">
    <property type="term" value="F:zinc ion binding"/>
    <property type="evidence" value="ECO:0007669"/>
    <property type="project" value="InterPro"/>
</dbReference>
<keyword evidence="12" id="KW-1133">Transmembrane helix</keyword>
<dbReference type="OrthoDB" id="3626597at2759"/>
<evidence type="ECO:0000313" key="16">
    <source>
        <dbReference type="Proteomes" id="UP000494165"/>
    </source>
</evidence>
<accession>A0A8S1DFQ8</accession>
<evidence type="ECO:0000256" key="9">
    <source>
        <dbReference type="ARBA" id="ARBA00023049"/>
    </source>
</evidence>
<evidence type="ECO:0000256" key="10">
    <source>
        <dbReference type="ARBA" id="ARBA00023157"/>
    </source>
</evidence>
<keyword evidence="3" id="KW-0121">Carboxypeptidase</keyword>
<dbReference type="FunFam" id="3.40.630.10:FF:000084">
    <property type="entry name" value="Carboxypeptidase B2"/>
    <property type="match status" value="1"/>
</dbReference>
<dbReference type="InterPro" id="IPR000834">
    <property type="entry name" value="Peptidase_M14"/>
</dbReference>
<dbReference type="PROSITE" id="PS52035">
    <property type="entry name" value="PEPTIDASE_M14"/>
    <property type="match status" value="1"/>
</dbReference>
<dbReference type="Gene3D" id="3.40.630.10">
    <property type="entry name" value="Zn peptidases"/>
    <property type="match status" value="1"/>
</dbReference>
<dbReference type="InterPro" id="IPR036990">
    <property type="entry name" value="M14A-like_propep"/>
</dbReference>
<dbReference type="AlphaFoldDB" id="A0A8S1DFQ8"/>
<evidence type="ECO:0000256" key="2">
    <source>
        <dbReference type="ARBA" id="ARBA00005988"/>
    </source>
</evidence>
<evidence type="ECO:0000256" key="12">
    <source>
        <dbReference type="SAM" id="Phobius"/>
    </source>
</evidence>
<dbReference type="PANTHER" id="PTHR11705">
    <property type="entry name" value="PROTEASE FAMILY M14 CARBOXYPEPTIDASE A,B"/>
    <property type="match status" value="1"/>
</dbReference>
<gene>
    <name evidence="15" type="ORF">CLODIP_2_CD02819</name>
</gene>
<name>A0A8S1DFQ8_9INSE</name>
<dbReference type="SUPFAM" id="SSF53187">
    <property type="entry name" value="Zn-dependent exopeptidases"/>
    <property type="match status" value="1"/>
</dbReference>
<comment type="cofactor">
    <cofactor evidence="1">
        <name>Zn(2+)</name>
        <dbReference type="ChEBI" id="CHEBI:29105"/>
    </cofactor>
</comment>
<evidence type="ECO:0000259" key="14">
    <source>
        <dbReference type="PROSITE" id="PS52035"/>
    </source>
</evidence>
<keyword evidence="12" id="KW-0472">Membrane</keyword>
<evidence type="ECO:0000256" key="11">
    <source>
        <dbReference type="PROSITE-ProRule" id="PRU01379"/>
    </source>
</evidence>
<evidence type="ECO:0000256" key="13">
    <source>
        <dbReference type="SAM" id="SignalP"/>
    </source>
</evidence>
<feature type="active site" description="Proton donor/acceptor" evidence="11">
    <location>
        <position position="372"/>
    </location>
</feature>
<organism evidence="15 16">
    <name type="scientific">Cloeon dipterum</name>
    <dbReference type="NCBI Taxonomy" id="197152"/>
    <lineage>
        <taxon>Eukaryota</taxon>
        <taxon>Metazoa</taxon>
        <taxon>Ecdysozoa</taxon>
        <taxon>Arthropoda</taxon>
        <taxon>Hexapoda</taxon>
        <taxon>Insecta</taxon>
        <taxon>Pterygota</taxon>
        <taxon>Palaeoptera</taxon>
        <taxon>Ephemeroptera</taxon>
        <taxon>Pisciforma</taxon>
        <taxon>Baetidae</taxon>
        <taxon>Cloeon</taxon>
    </lineage>
</organism>
<dbReference type="Pfam" id="PF02244">
    <property type="entry name" value="Propep_M14"/>
    <property type="match status" value="1"/>
</dbReference>
<comment type="caution">
    <text evidence="15">The sequence shown here is derived from an EMBL/GenBank/DDBJ whole genome shotgun (WGS) entry which is preliminary data.</text>
</comment>
<evidence type="ECO:0000256" key="6">
    <source>
        <dbReference type="ARBA" id="ARBA00022729"/>
    </source>
</evidence>
<keyword evidence="5" id="KW-0479">Metal-binding</keyword>
<dbReference type="EMBL" id="CADEPI010000232">
    <property type="protein sequence ID" value="CAB3381392.1"/>
    <property type="molecule type" value="Genomic_DNA"/>
</dbReference>
<keyword evidence="16" id="KW-1185">Reference proteome</keyword>
<keyword evidence="4" id="KW-0645">Protease</keyword>
<dbReference type="InterPro" id="IPR003146">
    <property type="entry name" value="M14A_act_pep"/>
</dbReference>
<feature type="transmembrane region" description="Helical" evidence="12">
    <location>
        <begin position="422"/>
        <end position="445"/>
    </location>
</feature>
<dbReference type="PANTHER" id="PTHR11705:SF140">
    <property type="entry name" value="FI02848P-RELATED"/>
    <property type="match status" value="1"/>
</dbReference>
<evidence type="ECO:0000256" key="7">
    <source>
        <dbReference type="ARBA" id="ARBA00022801"/>
    </source>
</evidence>
<evidence type="ECO:0000256" key="1">
    <source>
        <dbReference type="ARBA" id="ARBA00001947"/>
    </source>
</evidence>
<dbReference type="PRINTS" id="PR00765">
    <property type="entry name" value="CRBOXYPTASEA"/>
</dbReference>
<protein>
    <recommendedName>
        <fullName evidence="14">Peptidase M14 domain-containing protein</fullName>
    </recommendedName>
</protein>
<keyword evidence="12" id="KW-0812">Transmembrane</keyword>
<keyword evidence="6 13" id="KW-0732">Signal</keyword>
<dbReference type="GO" id="GO:0006508">
    <property type="term" value="P:proteolysis"/>
    <property type="evidence" value="ECO:0007669"/>
    <property type="project" value="UniProtKB-KW"/>
</dbReference>
<dbReference type="SMART" id="SM00631">
    <property type="entry name" value="Zn_pept"/>
    <property type="match status" value="1"/>
</dbReference>
<keyword evidence="7" id="KW-0378">Hydrolase</keyword>
<dbReference type="Proteomes" id="UP000494165">
    <property type="component" value="Unassembled WGS sequence"/>
</dbReference>
<keyword evidence="8" id="KW-0862">Zinc</keyword>
<evidence type="ECO:0000256" key="8">
    <source>
        <dbReference type="ARBA" id="ARBA00022833"/>
    </source>
</evidence>
<dbReference type="GO" id="GO:0004181">
    <property type="term" value="F:metallocarboxypeptidase activity"/>
    <property type="evidence" value="ECO:0007669"/>
    <property type="project" value="InterPro"/>
</dbReference>
<evidence type="ECO:0000256" key="4">
    <source>
        <dbReference type="ARBA" id="ARBA00022670"/>
    </source>
</evidence>
<sequence length="467" mass="53629">MLWSVNLILVCCTATTLAYKSYEGYHVIRTKELQSIDEMKNVLPLTKLNEYNFFINPRIGSVAEILVGPEQTEHLQNTLTTLGLAPTVTVENFERELKKEREQIEVSSLQRNSLPSVRYLNFDEIMEYIELVATTHPEIATIIDIGSSWEGRPLRVLKLSNGPGKEAIFLESLIHANEWVGPPTILHAINELTSNLLENQALLDANDWYFLPVANPDGYVFSWTEDRLWRKTRRPNNDSDCVGTDPNRNFDYRWQDGNSDMCSRSYQGSRLYSEPECEAIAKFILDHKEITFYLAVHSYGQFILLPWEAENHQREHNDLKSVAEDALQAIAAVNGTQYKVVYAHEAYSYFAHGTSYDWAYAKAGIRLSYTIELPPSAENFGRQNFIVDSKQLPLINAECWEAYKALVSHLPKTRREESEHKYIVYVFFLVVIKAIVLVSGISLAYTQLSYRVEDWVVSTHQPQILAW</sequence>
<proteinExistence type="inferred from homology"/>
<keyword evidence="9" id="KW-0482">Metalloprotease</keyword>
<reference evidence="15 16" key="1">
    <citation type="submission" date="2020-04" db="EMBL/GenBank/DDBJ databases">
        <authorList>
            <person name="Alioto T."/>
            <person name="Alioto T."/>
            <person name="Gomez Garrido J."/>
        </authorList>
    </citation>
    <scope>NUCLEOTIDE SEQUENCE [LARGE SCALE GENOMIC DNA]</scope>
</reference>
<dbReference type="SUPFAM" id="SSF54897">
    <property type="entry name" value="Protease propeptides/inhibitors"/>
    <property type="match status" value="1"/>
</dbReference>
<evidence type="ECO:0000313" key="15">
    <source>
        <dbReference type="EMBL" id="CAB3381392.1"/>
    </source>
</evidence>
<keyword evidence="10" id="KW-1015">Disulfide bond</keyword>
<dbReference type="Gene3D" id="3.30.70.340">
    <property type="entry name" value="Metallocarboxypeptidase-like"/>
    <property type="match status" value="1"/>
</dbReference>
<comment type="similarity">
    <text evidence="2 11">Belongs to the peptidase M14 family.</text>
</comment>
<evidence type="ECO:0000256" key="5">
    <source>
        <dbReference type="ARBA" id="ARBA00022723"/>
    </source>
</evidence>
<feature type="signal peptide" evidence="13">
    <location>
        <begin position="1"/>
        <end position="18"/>
    </location>
</feature>